<dbReference type="Proteomes" id="UP000266305">
    <property type="component" value="Unassembled WGS sequence"/>
</dbReference>
<evidence type="ECO:0000313" key="6">
    <source>
        <dbReference type="EMBL" id="RHZ92049.1"/>
    </source>
</evidence>
<evidence type="ECO:0000256" key="1">
    <source>
        <dbReference type="ARBA" id="ARBA00009477"/>
    </source>
</evidence>
<organism evidence="6 7">
    <name type="scientific">Cereibacter sphaeroides</name>
    <name type="common">Rhodobacter sphaeroides</name>
    <dbReference type="NCBI Taxonomy" id="1063"/>
    <lineage>
        <taxon>Bacteria</taxon>
        <taxon>Pseudomonadati</taxon>
        <taxon>Pseudomonadota</taxon>
        <taxon>Alphaproteobacteria</taxon>
        <taxon>Rhodobacterales</taxon>
        <taxon>Paracoccaceae</taxon>
        <taxon>Cereibacter</taxon>
    </lineage>
</organism>
<dbReference type="InterPro" id="IPR006143">
    <property type="entry name" value="RND_pump_MFP"/>
</dbReference>
<dbReference type="InterPro" id="IPR058625">
    <property type="entry name" value="MdtA-like_BSH"/>
</dbReference>
<dbReference type="Pfam" id="PF25975">
    <property type="entry name" value="CzcB_C"/>
    <property type="match status" value="1"/>
</dbReference>
<dbReference type="Gene3D" id="2.40.50.100">
    <property type="match status" value="1"/>
</dbReference>
<dbReference type="Gene3D" id="2.40.420.20">
    <property type="match status" value="1"/>
</dbReference>
<accession>A0AAX1UGX4</accession>
<dbReference type="GO" id="GO:1990281">
    <property type="term" value="C:efflux pump complex"/>
    <property type="evidence" value="ECO:0007669"/>
    <property type="project" value="TreeGrafter"/>
</dbReference>
<evidence type="ECO:0000256" key="3">
    <source>
        <dbReference type="SAM" id="SignalP"/>
    </source>
</evidence>
<comment type="caution">
    <text evidence="6">The sequence shown here is derived from an EMBL/GenBank/DDBJ whole genome shotgun (WGS) entry which is preliminary data.</text>
</comment>
<dbReference type="AlphaFoldDB" id="A0AAX1UGX4"/>
<dbReference type="Pfam" id="PF25917">
    <property type="entry name" value="BSH_RND"/>
    <property type="match status" value="1"/>
</dbReference>
<dbReference type="Gene3D" id="1.10.287.470">
    <property type="entry name" value="Helix hairpin bin"/>
    <property type="match status" value="1"/>
</dbReference>
<name>A0AAX1UGX4_CERSP</name>
<dbReference type="InterPro" id="IPR058649">
    <property type="entry name" value="CzcB_C"/>
</dbReference>
<dbReference type="PANTHER" id="PTHR30469:SF15">
    <property type="entry name" value="HLYD FAMILY OF SECRETION PROTEINS"/>
    <property type="match status" value="1"/>
</dbReference>
<evidence type="ECO:0000313" key="7">
    <source>
        <dbReference type="Proteomes" id="UP000266305"/>
    </source>
</evidence>
<proteinExistence type="inferred from homology"/>
<evidence type="ECO:0000259" key="5">
    <source>
        <dbReference type="Pfam" id="PF25975"/>
    </source>
</evidence>
<gene>
    <name evidence="6" type="ORF">D1114_18555</name>
</gene>
<feature type="chain" id="PRO_5043779864" evidence="3">
    <location>
        <begin position="20"/>
        <end position="317"/>
    </location>
</feature>
<dbReference type="RefSeq" id="WP_119001038.1">
    <property type="nucleotide sequence ID" value="NZ_QWGP01000027.1"/>
</dbReference>
<dbReference type="PANTHER" id="PTHR30469">
    <property type="entry name" value="MULTIDRUG RESISTANCE PROTEIN MDTA"/>
    <property type="match status" value="1"/>
</dbReference>
<feature type="coiled-coil region" evidence="2">
    <location>
        <begin position="82"/>
        <end position="109"/>
    </location>
</feature>
<comment type="similarity">
    <text evidence="1">Belongs to the membrane fusion protein (MFP) (TC 8.A.1) family.</text>
</comment>
<protein>
    <submittedName>
        <fullName evidence="6">Efflux RND transporter periplasmic adaptor subunit</fullName>
    </submittedName>
</protein>
<feature type="domain" description="CzcB-like C-terminal circularly permuted SH3-like" evidence="5">
    <location>
        <begin position="262"/>
        <end position="312"/>
    </location>
</feature>
<feature type="signal peptide" evidence="3">
    <location>
        <begin position="1"/>
        <end position="19"/>
    </location>
</feature>
<keyword evidence="3" id="KW-0732">Signal</keyword>
<dbReference type="GO" id="GO:0015562">
    <property type="term" value="F:efflux transmembrane transporter activity"/>
    <property type="evidence" value="ECO:0007669"/>
    <property type="project" value="TreeGrafter"/>
</dbReference>
<dbReference type="EMBL" id="QWGP01000027">
    <property type="protein sequence ID" value="RHZ92049.1"/>
    <property type="molecule type" value="Genomic_DNA"/>
</dbReference>
<evidence type="ECO:0000256" key="2">
    <source>
        <dbReference type="SAM" id="Coils"/>
    </source>
</evidence>
<keyword evidence="2" id="KW-0175">Coiled coil</keyword>
<reference evidence="6 7" key="1">
    <citation type="submission" date="2018-08" db="EMBL/GenBank/DDBJ databases">
        <title>Draft genome sequence of Rhodobacter sphaeroides FY.</title>
        <authorList>
            <person name="Rayyan A."/>
            <person name="Meyer T.E."/>
            <person name="Kyndt J.A."/>
        </authorList>
    </citation>
    <scope>NUCLEOTIDE SEQUENCE [LARGE SCALE GENOMIC DNA]</scope>
    <source>
        <strain evidence="6 7">FY</strain>
    </source>
</reference>
<dbReference type="SUPFAM" id="SSF111369">
    <property type="entry name" value="HlyD-like secretion proteins"/>
    <property type="match status" value="1"/>
</dbReference>
<evidence type="ECO:0000259" key="4">
    <source>
        <dbReference type="Pfam" id="PF25917"/>
    </source>
</evidence>
<sequence length="317" mass="33346">MTRLILAALLSLLPLQLLAEPLRPVPVTEWKSVYGRIEARDRIPARARLGGTLVRLSVTEGDRVEAGQLLAEVVDEKIGFQLAAIDAEGAALEAELANARTELGRVEDLLARGVSTSQQSDALRTQVQVLTGRIAANAAQRKVLEQQAAEGRVLAPIAGLVLDVPVAAGAVVLAGEAVATVGGGGFFLRLAVPERHAGALKEGDGIVIEGDEGPQDGRLARIYPQIENGRVIADVDVQGLSEQFVDARVLVRLPVGEREALLVPEAAVQRRAGLDFVAVEGSGGPVERTVVLGQRQDGMVEILSGLEPGDVPVAVHE</sequence>
<dbReference type="NCBIfam" id="TIGR01730">
    <property type="entry name" value="RND_mfp"/>
    <property type="match status" value="1"/>
</dbReference>
<feature type="domain" description="Multidrug resistance protein MdtA-like barrel-sandwich hybrid" evidence="4">
    <location>
        <begin position="46"/>
        <end position="180"/>
    </location>
</feature>